<protein>
    <submittedName>
        <fullName evidence="2">Predicted N-acyltransferase, GNAT family</fullName>
    </submittedName>
</protein>
<dbReference type="GO" id="GO:0004343">
    <property type="term" value="F:glucosamine 6-phosphate N-acetyltransferase activity"/>
    <property type="evidence" value="ECO:0007669"/>
    <property type="project" value="TreeGrafter"/>
</dbReference>
<dbReference type="SUPFAM" id="SSF55729">
    <property type="entry name" value="Acyl-CoA N-acyltransferases (Nat)"/>
    <property type="match status" value="1"/>
</dbReference>
<evidence type="ECO:0000259" key="1">
    <source>
        <dbReference type="PROSITE" id="PS51186"/>
    </source>
</evidence>
<proteinExistence type="predicted"/>
<evidence type="ECO:0000313" key="3">
    <source>
        <dbReference type="Proteomes" id="UP000198666"/>
    </source>
</evidence>
<dbReference type="PANTHER" id="PTHR13355">
    <property type="entry name" value="GLUCOSAMINE 6-PHOSPHATE N-ACETYLTRANSFERASE"/>
    <property type="match status" value="1"/>
</dbReference>
<sequence>MPTYKIIQDKQDFEKAKAMRVAIFVEEQGVPLEDEFDQFDVLGGACQHILVYHEGEAVGTGRLRFIGNFGKMERICITKGYRKFGLGRVIIASLEEVARQAGKTAFKLHAQVQASGFYRKLGYTEASEIFDEDGIPHIIMEKKESVTVGI</sequence>
<dbReference type="InterPro" id="IPR016181">
    <property type="entry name" value="Acyl_CoA_acyltransferase"/>
</dbReference>
<dbReference type="Pfam" id="PF13673">
    <property type="entry name" value="Acetyltransf_10"/>
    <property type="match status" value="1"/>
</dbReference>
<dbReference type="RefSeq" id="WP_093727300.1">
    <property type="nucleotide sequence ID" value="NZ_FMZB01000005.1"/>
</dbReference>
<dbReference type="Proteomes" id="UP000198666">
    <property type="component" value="Unassembled WGS sequence"/>
</dbReference>
<name>A0A1G6QTI8_9BACI</name>
<dbReference type="STRING" id="361279.SAMN05421663_105219"/>
<dbReference type="InterPro" id="IPR039143">
    <property type="entry name" value="GNPNAT1-like"/>
</dbReference>
<organism evidence="2 3">
    <name type="scientific">Terribacillus halophilus</name>
    <dbReference type="NCBI Taxonomy" id="361279"/>
    <lineage>
        <taxon>Bacteria</taxon>
        <taxon>Bacillati</taxon>
        <taxon>Bacillota</taxon>
        <taxon>Bacilli</taxon>
        <taxon>Bacillales</taxon>
        <taxon>Bacillaceae</taxon>
        <taxon>Terribacillus</taxon>
    </lineage>
</organism>
<keyword evidence="2" id="KW-0808">Transferase</keyword>
<dbReference type="CDD" id="cd04301">
    <property type="entry name" value="NAT_SF"/>
    <property type="match status" value="1"/>
</dbReference>
<gene>
    <name evidence="2" type="ORF">SAMN05421663_105219</name>
</gene>
<dbReference type="PROSITE" id="PS51186">
    <property type="entry name" value="GNAT"/>
    <property type="match status" value="1"/>
</dbReference>
<dbReference type="OrthoDB" id="9796171at2"/>
<dbReference type="AlphaFoldDB" id="A0A1G6QTI8"/>
<keyword evidence="2" id="KW-0012">Acyltransferase</keyword>
<evidence type="ECO:0000313" key="2">
    <source>
        <dbReference type="EMBL" id="SDC95749.1"/>
    </source>
</evidence>
<dbReference type="EMBL" id="FMZB01000005">
    <property type="protein sequence ID" value="SDC95749.1"/>
    <property type="molecule type" value="Genomic_DNA"/>
</dbReference>
<reference evidence="3" key="1">
    <citation type="submission" date="2016-10" db="EMBL/GenBank/DDBJ databases">
        <authorList>
            <person name="Varghese N."/>
            <person name="Submissions S."/>
        </authorList>
    </citation>
    <scope>NUCLEOTIDE SEQUENCE [LARGE SCALE GENOMIC DNA]</scope>
    <source>
        <strain evidence="3">DSM 21620</strain>
    </source>
</reference>
<dbReference type="Gene3D" id="3.40.630.30">
    <property type="match status" value="1"/>
</dbReference>
<dbReference type="PANTHER" id="PTHR13355:SF9">
    <property type="entry name" value="ACETYLTRANSFERASE BSU40680-RELATED"/>
    <property type="match status" value="1"/>
</dbReference>
<keyword evidence="3" id="KW-1185">Reference proteome</keyword>
<accession>A0A1G6QTI8</accession>
<feature type="domain" description="N-acetyltransferase" evidence="1">
    <location>
        <begin position="2"/>
        <end position="145"/>
    </location>
</feature>
<dbReference type="InterPro" id="IPR000182">
    <property type="entry name" value="GNAT_dom"/>
</dbReference>